<dbReference type="AlphaFoldDB" id="A0A831PKX3"/>
<proteinExistence type="predicted"/>
<feature type="compositionally biased region" description="Basic and acidic residues" evidence="2">
    <location>
        <begin position="73"/>
        <end position="83"/>
    </location>
</feature>
<dbReference type="SMART" id="SM00360">
    <property type="entry name" value="RRM"/>
    <property type="match status" value="1"/>
</dbReference>
<sequence>MNIYVGNLPYNVVEEDLREIFEEYGEVSAVKIISDKLTGRSKGFGFVEMDDDQEAKKAIDELNNAELSGRNIKVNESRPRSNDSRGGGNRRGGGGGFNRRERY</sequence>
<dbReference type="InterPro" id="IPR048289">
    <property type="entry name" value="RRM2_NsCP33-like"/>
</dbReference>
<keyword evidence="1" id="KW-0694">RNA-binding</keyword>
<evidence type="ECO:0000259" key="3">
    <source>
        <dbReference type="PROSITE" id="PS50102"/>
    </source>
</evidence>
<evidence type="ECO:0000313" key="4">
    <source>
        <dbReference type="EMBL" id="HDR52010.1"/>
    </source>
</evidence>
<dbReference type="InterPro" id="IPR035979">
    <property type="entry name" value="RBD_domain_sf"/>
</dbReference>
<dbReference type="InterPro" id="IPR052462">
    <property type="entry name" value="SLIRP/GR-RBP-like"/>
</dbReference>
<evidence type="ECO:0000256" key="2">
    <source>
        <dbReference type="SAM" id="MobiDB-lite"/>
    </source>
</evidence>
<dbReference type="Gene3D" id="3.30.70.330">
    <property type="match status" value="1"/>
</dbReference>
<dbReference type="PANTHER" id="PTHR48027">
    <property type="entry name" value="HETEROGENEOUS NUCLEAR RIBONUCLEOPROTEIN 87F-RELATED"/>
    <property type="match status" value="1"/>
</dbReference>
<reference evidence="4" key="1">
    <citation type="journal article" date="2020" name="mSystems">
        <title>Genome- and Community-Level Interaction Insights into Carbon Utilization and Element Cycling Functions of Hydrothermarchaeota in Hydrothermal Sediment.</title>
        <authorList>
            <person name="Zhou Z."/>
            <person name="Liu Y."/>
            <person name="Xu W."/>
            <person name="Pan J."/>
            <person name="Luo Z.H."/>
            <person name="Li M."/>
        </authorList>
    </citation>
    <scope>NUCLEOTIDE SEQUENCE [LARGE SCALE GENOMIC DNA]</scope>
    <source>
        <strain evidence="4">SpSt-1217</strain>
    </source>
</reference>
<dbReference type="InterPro" id="IPR012677">
    <property type="entry name" value="Nucleotide-bd_a/b_plait_sf"/>
</dbReference>
<dbReference type="EMBL" id="DSDK01000567">
    <property type="protein sequence ID" value="HDR52010.1"/>
    <property type="molecule type" value="Genomic_DNA"/>
</dbReference>
<name>A0A831PKX3_9BACT</name>
<dbReference type="SUPFAM" id="SSF54928">
    <property type="entry name" value="RNA-binding domain, RBD"/>
    <property type="match status" value="1"/>
</dbReference>
<protein>
    <submittedName>
        <fullName evidence="4">RNA-binding protein</fullName>
    </submittedName>
</protein>
<comment type="caution">
    <text evidence="4">The sequence shown here is derived from an EMBL/GenBank/DDBJ whole genome shotgun (WGS) entry which is preliminary data.</text>
</comment>
<dbReference type="Pfam" id="PF00076">
    <property type="entry name" value="RRM_1"/>
    <property type="match status" value="1"/>
</dbReference>
<feature type="compositionally biased region" description="Gly residues" evidence="2">
    <location>
        <begin position="85"/>
        <end position="97"/>
    </location>
</feature>
<dbReference type="Proteomes" id="UP000886047">
    <property type="component" value="Unassembled WGS sequence"/>
</dbReference>
<feature type="region of interest" description="Disordered" evidence="2">
    <location>
        <begin position="70"/>
        <end position="103"/>
    </location>
</feature>
<dbReference type="InterPro" id="IPR000504">
    <property type="entry name" value="RRM_dom"/>
</dbReference>
<organism evidence="4">
    <name type="scientific">Mariniphaga anaerophila</name>
    <dbReference type="NCBI Taxonomy" id="1484053"/>
    <lineage>
        <taxon>Bacteria</taxon>
        <taxon>Pseudomonadati</taxon>
        <taxon>Bacteroidota</taxon>
        <taxon>Bacteroidia</taxon>
        <taxon>Marinilabiliales</taxon>
        <taxon>Prolixibacteraceae</taxon>
        <taxon>Mariniphaga</taxon>
    </lineage>
</organism>
<gene>
    <name evidence="4" type="ORF">ENN90_10405</name>
</gene>
<dbReference type="GO" id="GO:0003723">
    <property type="term" value="F:RNA binding"/>
    <property type="evidence" value="ECO:0007669"/>
    <property type="project" value="UniProtKB-KW"/>
</dbReference>
<feature type="domain" description="RRM" evidence="3">
    <location>
        <begin position="1"/>
        <end position="79"/>
    </location>
</feature>
<dbReference type="CDD" id="cd21608">
    <property type="entry name" value="RRM2_NsCP33_like"/>
    <property type="match status" value="1"/>
</dbReference>
<dbReference type="PROSITE" id="PS50102">
    <property type="entry name" value="RRM"/>
    <property type="match status" value="1"/>
</dbReference>
<accession>A0A831PKX3</accession>
<evidence type="ECO:0000256" key="1">
    <source>
        <dbReference type="ARBA" id="ARBA00022884"/>
    </source>
</evidence>